<dbReference type="Pfam" id="PF12833">
    <property type="entry name" value="HTH_18"/>
    <property type="match status" value="1"/>
</dbReference>
<keyword evidence="3" id="KW-0804">Transcription</keyword>
<dbReference type="InterPro" id="IPR009057">
    <property type="entry name" value="Homeodomain-like_sf"/>
</dbReference>
<dbReference type="AlphaFoldDB" id="A0AAW9QCU2"/>
<dbReference type="Gene3D" id="1.10.10.60">
    <property type="entry name" value="Homeodomain-like"/>
    <property type="match status" value="2"/>
</dbReference>
<dbReference type="SUPFAM" id="SSF46689">
    <property type="entry name" value="Homeodomain-like"/>
    <property type="match status" value="2"/>
</dbReference>
<reference evidence="5 6" key="1">
    <citation type="submission" date="2024-02" db="EMBL/GenBank/DDBJ databases">
        <title>Genome sequence of Aquincola sp. MAHUQ-54.</title>
        <authorList>
            <person name="Huq M.A."/>
        </authorList>
    </citation>
    <scope>NUCLEOTIDE SEQUENCE [LARGE SCALE GENOMIC DNA]</scope>
    <source>
        <strain evidence="5 6">MAHUQ-54</strain>
    </source>
</reference>
<dbReference type="GO" id="GO:0003700">
    <property type="term" value="F:DNA-binding transcription factor activity"/>
    <property type="evidence" value="ECO:0007669"/>
    <property type="project" value="InterPro"/>
</dbReference>
<dbReference type="PROSITE" id="PS01124">
    <property type="entry name" value="HTH_ARAC_FAMILY_2"/>
    <property type="match status" value="1"/>
</dbReference>
<dbReference type="RefSeq" id="WP_332288953.1">
    <property type="nucleotide sequence ID" value="NZ_JAZIBG010000020.1"/>
</dbReference>
<protein>
    <submittedName>
        <fullName evidence="5">AraC family transcriptional regulator</fullName>
    </submittedName>
</protein>
<dbReference type="InterPro" id="IPR018062">
    <property type="entry name" value="HTH_AraC-typ_CS"/>
</dbReference>
<feature type="domain" description="HTH araC/xylS-type" evidence="4">
    <location>
        <begin position="184"/>
        <end position="282"/>
    </location>
</feature>
<name>A0AAW9QCU2_9BURK</name>
<organism evidence="5 6">
    <name type="scientific">Aquincola agrisoli</name>
    <dbReference type="NCBI Taxonomy" id="3119538"/>
    <lineage>
        <taxon>Bacteria</taxon>
        <taxon>Pseudomonadati</taxon>
        <taxon>Pseudomonadota</taxon>
        <taxon>Betaproteobacteria</taxon>
        <taxon>Burkholderiales</taxon>
        <taxon>Sphaerotilaceae</taxon>
        <taxon>Aquincola</taxon>
    </lineage>
</organism>
<proteinExistence type="predicted"/>
<dbReference type="GO" id="GO:0043565">
    <property type="term" value="F:sequence-specific DNA binding"/>
    <property type="evidence" value="ECO:0007669"/>
    <property type="project" value="InterPro"/>
</dbReference>
<sequence>MKLCIGEPISDTDWTGLPLGRFSPPGHAEFVPVAAAQDTLFVWRDGASKASVRTARSIHHYERHRGVLDLMVADEQTHIAHDRPESPGQCLLVALPTEVRESMEGSARRPRRRLRAGFNLHDDHLTELALALERQCVEGEPFGRLYTEAVSLALLSYVETRYAVSGPDTPWRERRIALSSAQRARIVQYVDSHLTRDITIGAMAREVGFSEQHFVRLFRRSFGETPYQYVLRQRVELAKALLRRSAAPLAQVAVQCGFADQSHFTACFSRRVGLTPARFRQA</sequence>
<dbReference type="InterPro" id="IPR018060">
    <property type="entry name" value="HTH_AraC"/>
</dbReference>
<accession>A0AAW9QCU2</accession>
<keyword evidence="6" id="KW-1185">Reference proteome</keyword>
<dbReference type="PROSITE" id="PS00041">
    <property type="entry name" value="HTH_ARAC_FAMILY_1"/>
    <property type="match status" value="1"/>
</dbReference>
<evidence type="ECO:0000256" key="2">
    <source>
        <dbReference type="ARBA" id="ARBA00023125"/>
    </source>
</evidence>
<keyword evidence="2" id="KW-0238">DNA-binding</keyword>
<comment type="caution">
    <text evidence="5">The sequence shown here is derived from an EMBL/GenBank/DDBJ whole genome shotgun (WGS) entry which is preliminary data.</text>
</comment>
<evidence type="ECO:0000259" key="4">
    <source>
        <dbReference type="PROSITE" id="PS01124"/>
    </source>
</evidence>
<dbReference type="PANTHER" id="PTHR46796">
    <property type="entry name" value="HTH-TYPE TRANSCRIPTIONAL ACTIVATOR RHAS-RELATED"/>
    <property type="match status" value="1"/>
</dbReference>
<gene>
    <name evidence="5" type="ORF">V4F39_08840</name>
</gene>
<dbReference type="SMART" id="SM00342">
    <property type="entry name" value="HTH_ARAC"/>
    <property type="match status" value="1"/>
</dbReference>
<dbReference type="InterPro" id="IPR050204">
    <property type="entry name" value="AraC_XylS_family_regulators"/>
</dbReference>
<evidence type="ECO:0000313" key="5">
    <source>
        <dbReference type="EMBL" id="MEF7614013.1"/>
    </source>
</evidence>
<dbReference type="PANTHER" id="PTHR46796:SF6">
    <property type="entry name" value="ARAC SUBFAMILY"/>
    <property type="match status" value="1"/>
</dbReference>
<keyword evidence="1" id="KW-0805">Transcription regulation</keyword>
<dbReference type="InterPro" id="IPR020449">
    <property type="entry name" value="Tscrpt_reg_AraC-type_HTH"/>
</dbReference>
<evidence type="ECO:0000313" key="6">
    <source>
        <dbReference type="Proteomes" id="UP001336250"/>
    </source>
</evidence>
<dbReference type="PRINTS" id="PR00032">
    <property type="entry name" value="HTHARAC"/>
</dbReference>
<dbReference type="EMBL" id="JAZIBG010000020">
    <property type="protein sequence ID" value="MEF7614013.1"/>
    <property type="molecule type" value="Genomic_DNA"/>
</dbReference>
<evidence type="ECO:0000256" key="3">
    <source>
        <dbReference type="ARBA" id="ARBA00023163"/>
    </source>
</evidence>
<evidence type="ECO:0000256" key="1">
    <source>
        <dbReference type="ARBA" id="ARBA00023015"/>
    </source>
</evidence>
<dbReference type="Proteomes" id="UP001336250">
    <property type="component" value="Unassembled WGS sequence"/>
</dbReference>